<feature type="region of interest" description="Disordered" evidence="1">
    <location>
        <begin position="268"/>
        <end position="381"/>
    </location>
</feature>
<sequence>MARNLPGTVYYNIGLVVLEDKRSYCPLCDQDCSTVQAGANHCRTHEHKTNKRLHSYHLGHYCWTGEGSTWCCACALLLTAESVEQHARDARHVTNALHFGEAADKSINSRKTKFRPGHLSPRRSDCARLGHALVLALLRSTLLLRVTTLSRIEDELSRLTPAERFYAVSEFGANSLPLLLQALQGCADAQPTQPDMVSAMNSMTLNEGLRLHIPAPTAAGDSPAGVLVFAADTSSNPQMIGVIPTISPSLSPSELRWLLDDFGFDPSSSFSGQRTEDMPAAGLSSGSGSDPSSSGQRTEDMPAAGLSSGSDPSSSGQRTEDMPAAGLGSGSGSDPSSSGQRTEAMPAAGLSSGSGSGSDPSSSGQRTEDMPAAGLGSGSSASTVCWCKRVPEKAPRSALQDPLLQKLNLVISFPRKMWALMGCPEHYHDNVKHVRDALSQHRIKLPHFPPEANTLQVARCETELRATLPLLHGHLFAETFAVLYNCARSLEVAKARYRTTPLLALGPGRLRLGSGLLASLRDEFPSAISSSSDFLQKWAAQMTHAKLPQNQSACEGWADGLWALLAKEIGVIE</sequence>
<dbReference type="EMBL" id="KB007927">
    <property type="protein sequence ID" value="ELR19898.1"/>
    <property type="molecule type" value="Genomic_DNA"/>
</dbReference>
<dbReference type="KEGG" id="acan:ACA1_007010"/>
<evidence type="ECO:0000313" key="3">
    <source>
        <dbReference type="Proteomes" id="UP000011083"/>
    </source>
</evidence>
<reference evidence="2 3" key="1">
    <citation type="journal article" date="2013" name="Genome Biol.">
        <title>Genome of Acanthamoeba castellanii highlights extensive lateral gene transfer and early evolution of tyrosine kinase signaling.</title>
        <authorList>
            <person name="Clarke M."/>
            <person name="Lohan A.J."/>
            <person name="Liu B."/>
            <person name="Lagkouvardos I."/>
            <person name="Roy S."/>
            <person name="Zafar N."/>
            <person name="Bertelli C."/>
            <person name="Schilde C."/>
            <person name="Kianianmomeni A."/>
            <person name="Burglin T.R."/>
            <person name="Frech C."/>
            <person name="Turcotte B."/>
            <person name="Kopec K.O."/>
            <person name="Synnott J.M."/>
            <person name="Choo C."/>
            <person name="Paponov I."/>
            <person name="Finkler A."/>
            <person name="Soon Heng Tan C."/>
            <person name="Hutchins A.P."/>
            <person name="Weinmeier T."/>
            <person name="Rattei T."/>
            <person name="Chu J.S."/>
            <person name="Gimenez G."/>
            <person name="Irimia M."/>
            <person name="Rigden D.J."/>
            <person name="Fitzpatrick D.A."/>
            <person name="Lorenzo-Morales J."/>
            <person name="Bateman A."/>
            <person name="Chiu C.H."/>
            <person name="Tang P."/>
            <person name="Hegemann P."/>
            <person name="Fromm H."/>
            <person name="Raoult D."/>
            <person name="Greub G."/>
            <person name="Miranda-Saavedra D."/>
            <person name="Chen N."/>
            <person name="Nash P."/>
            <person name="Ginger M.L."/>
            <person name="Horn M."/>
            <person name="Schaap P."/>
            <person name="Caler L."/>
            <person name="Loftus B."/>
        </authorList>
    </citation>
    <scope>NUCLEOTIDE SEQUENCE [LARGE SCALE GENOMIC DNA]</scope>
    <source>
        <strain evidence="2 3">Neff</strain>
    </source>
</reference>
<name>L8H585_ACACF</name>
<dbReference type="Proteomes" id="UP000011083">
    <property type="component" value="Unassembled WGS sequence"/>
</dbReference>
<feature type="compositionally biased region" description="Low complexity" evidence="1">
    <location>
        <begin position="282"/>
        <end position="295"/>
    </location>
</feature>
<dbReference type="AlphaFoldDB" id="L8H585"/>
<dbReference type="RefSeq" id="XP_004342003.1">
    <property type="nucleotide sequence ID" value="XM_004341954.1"/>
</dbReference>
<dbReference type="GeneID" id="14920732"/>
<proteinExistence type="predicted"/>
<gene>
    <name evidence="2" type="ORF">ACA1_007010</name>
</gene>
<protein>
    <submittedName>
        <fullName evidence="2">Uncharacterized protein</fullName>
    </submittedName>
</protein>
<organism evidence="2 3">
    <name type="scientific">Acanthamoeba castellanii (strain ATCC 30010 / Neff)</name>
    <dbReference type="NCBI Taxonomy" id="1257118"/>
    <lineage>
        <taxon>Eukaryota</taxon>
        <taxon>Amoebozoa</taxon>
        <taxon>Discosea</taxon>
        <taxon>Longamoebia</taxon>
        <taxon>Centramoebida</taxon>
        <taxon>Acanthamoebidae</taxon>
        <taxon>Acanthamoeba</taxon>
    </lineage>
</organism>
<dbReference type="VEuPathDB" id="AmoebaDB:ACA1_007010"/>
<keyword evidence="3" id="KW-1185">Reference proteome</keyword>
<feature type="compositionally biased region" description="Low complexity" evidence="1">
    <location>
        <begin position="349"/>
        <end position="364"/>
    </location>
</feature>
<feature type="compositionally biased region" description="Low complexity" evidence="1">
    <location>
        <begin position="372"/>
        <end position="381"/>
    </location>
</feature>
<evidence type="ECO:0000256" key="1">
    <source>
        <dbReference type="SAM" id="MobiDB-lite"/>
    </source>
</evidence>
<feature type="compositionally biased region" description="Low complexity" evidence="1">
    <location>
        <begin position="305"/>
        <end position="316"/>
    </location>
</feature>
<accession>L8H585</accession>
<evidence type="ECO:0000313" key="2">
    <source>
        <dbReference type="EMBL" id="ELR19898.1"/>
    </source>
</evidence>